<evidence type="ECO:0000313" key="2">
    <source>
        <dbReference type="Proteomes" id="UP001139347"/>
    </source>
</evidence>
<dbReference type="AlphaFoldDB" id="A0A9X2B4H5"/>
<protein>
    <submittedName>
        <fullName evidence="1">Uncharacterized protein</fullName>
    </submittedName>
</protein>
<sequence length="102" mass="11735">MSNNNILMDIMLRGRNRRKNARILEMNSTNGIVESDFVSIGGIDQWITIRGEDRNNPILLFIQWWPRLDVFHLQSVTTILGEVLHDCTMGSARSGQNLPQKR</sequence>
<gene>
    <name evidence="1" type="ORF">MUG84_07740</name>
</gene>
<proteinExistence type="predicted"/>
<keyword evidence="2" id="KW-1185">Reference proteome</keyword>
<organism evidence="1 2">
    <name type="scientific">Paenibacillus mangrovi</name>
    <dbReference type="NCBI Taxonomy" id="2931978"/>
    <lineage>
        <taxon>Bacteria</taxon>
        <taxon>Bacillati</taxon>
        <taxon>Bacillota</taxon>
        <taxon>Bacilli</taxon>
        <taxon>Bacillales</taxon>
        <taxon>Paenibacillaceae</taxon>
        <taxon>Paenibacillus</taxon>
    </lineage>
</organism>
<reference evidence="1" key="1">
    <citation type="submission" date="2022-04" db="EMBL/GenBank/DDBJ databases">
        <title>Paenibacillus mangrovi sp. nov., a novel endophytic bacterium isolated from bark of Kandelia candel.</title>
        <authorList>
            <person name="Tuo L."/>
        </authorList>
    </citation>
    <scope>NUCLEOTIDE SEQUENCE</scope>
    <source>
        <strain evidence="1">KQZ6P-2</strain>
    </source>
</reference>
<dbReference type="Proteomes" id="UP001139347">
    <property type="component" value="Unassembled WGS sequence"/>
</dbReference>
<name>A0A9X2B4H5_9BACL</name>
<evidence type="ECO:0000313" key="1">
    <source>
        <dbReference type="EMBL" id="MCJ8011642.1"/>
    </source>
</evidence>
<dbReference type="RefSeq" id="WP_244722954.1">
    <property type="nucleotide sequence ID" value="NZ_JALIRP010000002.1"/>
</dbReference>
<accession>A0A9X2B4H5</accession>
<dbReference type="EMBL" id="JALIRP010000002">
    <property type="protein sequence ID" value="MCJ8011642.1"/>
    <property type="molecule type" value="Genomic_DNA"/>
</dbReference>
<comment type="caution">
    <text evidence="1">The sequence shown here is derived from an EMBL/GenBank/DDBJ whole genome shotgun (WGS) entry which is preliminary data.</text>
</comment>